<keyword evidence="2" id="KW-1185">Reference proteome</keyword>
<organism evidence="1 2">
    <name type="scientific">Anopheles christyi</name>
    <dbReference type="NCBI Taxonomy" id="43041"/>
    <lineage>
        <taxon>Eukaryota</taxon>
        <taxon>Metazoa</taxon>
        <taxon>Ecdysozoa</taxon>
        <taxon>Arthropoda</taxon>
        <taxon>Hexapoda</taxon>
        <taxon>Insecta</taxon>
        <taxon>Pterygota</taxon>
        <taxon>Neoptera</taxon>
        <taxon>Endopterygota</taxon>
        <taxon>Diptera</taxon>
        <taxon>Nematocera</taxon>
        <taxon>Culicoidea</taxon>
        <taxon>Culicidae</taxon>
        <taxon>Anophelinae</taxon>
        <taxon>Anopheles</taxon>
    </lineage>
</organism>
<reference evidence="2" key="1">
    <citation type="submission" date="2013-03" db="EMBL/GenBank/DDBJ databases">
        <title>The Genome Sequence of Anopheles christyi ACHKN1017.</title>
        <authorList>
            <consortium name="The Broad Institute Genomics Platform"/>
            <person name="Neafsey D.E."/>
            <person name="Besansky N."/>
            <person name="Walker B."/>
            <person name="Young S.K."/>
            <person name="Zeng Q."/>
            <person name="Gargeya S."/>
            <person name="Fitzgerald M."/>
            <person name="Haas B."/>
            <person name="Abouelleil A."/>
            <person name="Allen A.W."/>
            <person name="Alvarado L."/>
            <person name="Arachchi H.M."/>
            <person name="Berlin A.M."/>
            <person name="Chapman S.B."/>
            <person name="Gainer-Dewar J."/>
            <person name="Goldberg J."/>
            <person name="Griggs A."/>
            <person name="Gujja S."/>
            <person name="Hansen M."/>
            <person name="Howarth C."/>
            <person name="Imamovic A."/>
            <person name="Ireland A."/>
            <person name="Larimer J."/>
            <person name="McCowan C."/>
            <person name="Murphy C."/>
            <person name="Pearson M."/>
            <person name="Poon T.W."/>
            <person name="Priest M."/>
            <person name="Roberts A."/>
            <person name="Saif S."/>
            <person name="Shea T."/>
            <person name="Sisk P."/>
            <person name="Sykes S."/>
            <person name="Wortman J."/>
            <person name="Nusbaum C."/>
            <person name="Birren B."/>
        </authorList>
    </citation>
    <scope>NUCLEOTIDE SEQUENCE [LARGE SCALE GENOMIC DNA]</scope>
    <source>
        <strain evidence="2">ACHKN1017</strain>
    </source>
</reference>
<dbReference type="AlphaFoldDB" id="A0A182KIW4"/>
<name>A0A182KIW4_9DIPT</name>
<reference evidence="1" key="2">
    <citation type="submission" date="2020-05" db="UniProtKB">
        <authorList>
            <consortium name="EnsemblMetazoa"/>
        </authorList>
    </citation>
    <scope>IDENTIFICATION</scope>
    <source>
        <strain evidence="1">ACHKN1017</strain>
    </source>
</reference>
<sequence length="69" mass="7733">MILRLTFSLRCCDVPWDHTATPPPMLTCWRALSVTTAHDCSAFAGDTTGRVIASVWMMVMMVWNFVAPD</sequence>
<dbReference type="EnsemblMetazoa" id="ACHR014376-RA">
    <property type="protein sequence ID" value="ACHR014376-PA"/>
    <property type="gene ID" value="ACHR014376"/>
</dbReference>
<evidence type="ECO:0000313" key="1">
    <source>
        <dbReference type="EnsemblMetazoa" id="ACHR014376-PA"/>
    </source>
</evidence>
<protein>
    <submittedName>
        <fullName evidence="1">Uncharacterized protein</fullName>
    </submittedName>
</protein>
<dbReference type="VEuPathDB" id="VectorBase:ACHR014376"/>
<proteinExistence type="predicted"/>
<evidence type="ECO:0000313" key="2">
    <source>
        <dbReference type="Proteomes" id="UP000075881"/>
    </source>
</evidence>
<accession>A0A182KIW4</accession>
<dbReference type="Proteomes" id="UP000075881">
    <property type="component" value="Unassembled WGS sequence"/>
</dbReference>